<name>A0AAJ7SI51_9ACAR</name>
<evidence type="ECO:0000256" key="10">
    <source>
        <dbReference type="ARBA" id="ARBA00023303"/>
    </source>
</evidence>
<evidence type="ECO:0000313" key="14">
    <source>
        <dbReference type="RefSeq" id="XP_028968202.1"/>
    </source>
</evidence>
<keyword evidence="13" id="KW-1185">Reference proteome</keyword>
<evidence type="ECO:0000313" key="13">
    <source>
        <dbReference type="Proteomes" id="UP000694867"/>
    </source>
</evidence>
<accession>A0AAJ7SI51</accession>
<keyword evidence="9 11" id="KW-0472">Membrane</keyword>
<dbReference type="Gene3D" id="1.20.58.390">
    <property type="entry name" value="Neurotransmitter-gated ion-channel transmembrane domain"/>
    <property type="match status" value="1"/>
</dbReference>
<dbReference type="GO" id="GO:0005230">
    <property type="term" value="F:extracellular ligand-gated monoatomic ion channel activity"/>
    <property type="evidence" value="ECO:0007669"/>
    <property type="project" value="InterPro"/>
</dbReference>
<dbReference type="InterPro" id="IPR006202">
    <property type="entry name" value="Neur_chan_lig-bd"/>
</dbReference>
<sequence>MTHECQRSTRAVPEQMDIRSYIMEKYDKRIFAGDPTTVQYHMTLLAVEYSQLAFELTFVQVYSWRDLRLAYLKGPWLTQSASTLEIEHSDVWTPTIALRPRRSVLQHRRRTVLNFKHFDNGTLNVVERVNAGLLCESNYRVFPFDWPRCMLEITLDYSRDADLDRKLTMNFNKLAQSSGFRVQGAHLSSVGYSSCSQSRNGSCICIQFVFFREISFYVFNGFLPSDVAVTSSFMAFWIDRSHIPPQTSARCIIGMMTRLGFQAISSNLRSQLPVQQDLMALNVWEAVCIIFIYFSLMETCCVCYLVRTSTPEDTVDRKEIARRIEWAARVVMPTLFFIFNVIYFAIFIWVQYYEGEKRDYCL</sequence>
<keyword evidence="8" id="KW-0406">Ion transport</keyword>
<dbReference type="Pfam" id="PF02931">
    <property type="entry name" value="Neur_chan_LBD"/>
    <property type="match status" value="1"/>
</dbReference>
<feature type="transmembrane region" description="Helical" evidence="11">
    <location>
        <begin position="283"/>
        <end position="306"/>
    </location>
</feature>
<protein>
    <submittedName>
        <fullName evidence="14">Glutamate-gated chloride channel alpha-like</fullName>
    </submittedName>
</protein>
<comment type="subcellular location">
    <subcellularLocation>
        <location evidence="2">Cell membrane</location>
    </subcellularLocation>
    <subcellularLocation>
        <location evidence="1">Membrane</location>
        <topology evidence="1">Multi-pass membrane protein</topology>
    </subcellularLocation>
</comment>
<proteinExistence type="predicted"/>
<dbReference type="PANTHER" id="PTHR18945">
    <property type="entry name" value="NEUROTRANSMITTER GATED ION CHANNEL"/>
    <property type="match status" value="1"/>
</dbReference>
<feature type="domain" description="Neurotransmitter-gated ion-channel ligand-binding" evidence="12">
    <location>
        <begin position="19"/>
        <end position="164"/>
    </location>
</feature>
<keyword evidence="3" id="KW-0813">Transport</keyword>
<dbReference type="SUPFAM" id="SSF90112">
    <property type="entry name" value="Neurotransmitter-gated ion-channel transmembrane pore"/>
    <property type="match status" value="1"/>
</dbReference>
<keyword evidence="10" id="KW-0407">Ion channel</keyword>
<evidence type="ECO:0000256" key="3">
    <source>
        <dbReference type="ARBA" id="ARBA00022448"/>
    </source>
</evidence>
<dbReference type="GO" id="GO:0004888">
    <property type="term" value="F:transmembrane signaling receptor activity"/>
    <property type="evidence" value="ECO:0007669"/>
    <property type="project" value="InterPro"/>
</dbReference>
<evidence type="ECO:0000256" key="5">
    <source>
        <dbReference type="ARBA" id="ARBA00022692"/>
    </source>
</evidence>
<gene>
    <name evidence="14" type="primary">LOC114828394</name>
</gene>
<evidence type="ECO:0000256" key="11">
    <source>
        <dbReference type="SAM" id="Phobius"/>
    </source>
</evidence>
<organism evidence="13 14">
    <name type="scientific">Galendromus occidentalis</name>
    <name type="common">western predatory mite</name>
    <dbReference type="NCBI Taxonomy" id="34638"/>
    <lineage>
        <taxon>Eukaryota</taxon>
        <taxon>Metazoa</taxon>
        <taxon>Ecdysozoa</taxon>
        <taxon>Arthropoda</taxon>
        <taxon>Chelicerata</taxon>
        <taxon>Arachnida</taxon>
        <taxon>Acari</taxon>
        <taxon>Parasitiformes</taxon>
        <taxon>Mesostigmata</taxon>
        <taxon>Gamasina</taxon>
        <taxon>Phytoseioidea</taxon>
        <taxon>Phytoseiidae</taxon>
        <taxon>Typhlodrominae</taxon>
        <taxon>Galendromus</taxon>
    </lineage>
</organism>
<dbReference type="GO" id="GO:0005886">
    <property type="term" value="C:plasma membrane"/>
    <property type="evidence" value="ECO:0007669"/>
    <property type="project" value="UniProtKB-SubCell"/>
</dbReference>
<evidence type="ECO:0000256" key="6">
    <source>
        <dbReference type="ARBA" id="ARBA00022729"/>
    </source>
</evidence>
<keyword evidence="6" id="KW-0732">Signal</keyword>
<dbReference type="GeneID" id="114828394"/>
<dbReference type="Gene3D" id="2.70.170.10">
    <property type="entry name" value="Neurotransmitter-gated ion-channel ligand-binding domain"/>
    <property type="match status" value="1"/>
</dbReference>
<feature type="transmembrane region" description="Helical" evidence="11">
    <location>
        <begin position="326"/>
        <end position="350"/>
    </location>
</feature>
<evidence type="ECO:0000256" key="2">
    <source>
        <dbReference type="ARBA" id="ARBA00004236"/>
    </source>
</evidence>
<dbReference type="InterPro" id="IPR006028">
    <property type="entry name" value="GABAA/Glycine_rcpt"/>
</dbReference>
<dbReference type="KEGG" id="goe:114828394"/>
<evidence type="ECO:0000256" key="9">
    <source>
        <dbReference type="ARBA" id="ARBA00023136"/>
    </source>
</evidence>
<dbReference type="SUPFAM" id="SSF63712">
    <property type="entry name" value="Nicotinic receptor ligand binding domain-like"/>
    <property type="match status" value="1"/>
</dbReference>
<keyword evidence="7 11" id="KW-1133">Transmembrane helix</keyword>
<evidence type="ECO:0000256" key="8">
    <source>
        <dbReference type="ARBA" id="ARBA00023065"/>
    </source>
</evidence>
<dbReference type="InterPro" id="IPR006201">
    <property type="entry name" value="Neur_channel"/>
</dbReference>
<dbReference type="Proteomes" id="UP000694867">
    <property type="component" value="Unplaced"/>
</dbReference>
<dbReference type="RefSeq" id="XP_028968202.1">
    <property type="nucleotide sequence ID" value="XM_029112369.1"/>
</dbReference>
<evidence type="ECO:0000256" key="7">
    <source>
        <dbReference type="ARBA" id="ARBA00022989"/>
    </source>
</evidence>
<dbReference type="InterPro" id="IPR036719">
    <property type="entry name" value="Neuro-gated_channel_TM_sf"/>
</dbReference>
<evidence type="ECO:0000259" key="12">
    <source>
        <dbReference type="Pfam" id="PF02931"/>
    </source>
</evidence>
<evidence type="ECO:0000256" key="1">
    <source>
        <dbReference type="ARBA" id="ARBA00004141"/>
    </source>
</evidence>
<dbReference type="PRINTS" id="PR00253">
    <property type="entry name" value="GABAARECEPTR"/>
</dbReference>
<dbReference type="InterPro" id="IPR036734">
    <property type="entry name" value="Neur_chan_lig-bd_sf"/>
</dbReference>
<keyword evidence="5 11" id="KW-0812">Transmembrane</keyword>
<reference evidence="14" key="1">
    <citation type="submission" date="2025-08" db="UniProtKB">
        <authorList>
            <consortium name="RefSeq"/>
        </authorList>
    </citation>
    <scope>IDENTIFICATION</scope>
</reference>
<evidence type="ECO:0000256" key="4">
    <source>
        <dbReference type="ARBA" id="ARBA00022475"/>
    </source>
</evidence>
<keyword evidence="4" id="KW-1003">Cell membrane</keyword>
<dbReference type="AlphaFoldDB" id="A0AAJ7SI51"/>
<dbReference type="InterPro" id="IPR038050">
    <property type="entry name" value="Neuro_actylchol_rec"/>
</dbReference>